<dbReference type="Pfam" id="PF24924">
    <property type="entry name" value="DUF7745"/>
    <property type="match status" value="1"/>
</dbReference>
<proteinExistence type="predicted"/>
<dbReference type="eggNOG" id="ENOG502SR02">
    <property type="taxonomic scope" value="Eukaryota"/>
</dbReference>
<organism evidence="3 4">
    <name type="scientific">Theobroma cacao</name>
    <name type="common">Cacao</name>
    <name type="synonym">Cocoa</name>
    <dbReference type="NCBI Taxonomy" id="3641"/>
    <lineage>
        <taxon>Eukaryota</taxon>
        <taxon>Viridiplantae</taxon>
        <taxon>Streptophyta</taxon>
        <taxon>Embryophyta</taxon>
        <taxon>Tracheophyta</taxon>
        <taxon>Spermatophyta</taxon>
        <taxon>Magnoliopsida</taxon>
        <taxon>eudicotyledons</taxon>
        <taxon>Gunneridae</taxon>
        <taxon>Pentapetalae</taxon>
        <taxon>rosids</taxon>
        <taxon>malvids</taxon>
        <taxon>Malvales</taxon>
        <taxon>Malvaceae</taxon>
        <taxon>Byttnerioideae</taxon>
        <taxon>Theobroma</taxon>
    </lineage>
</organism>
<dbReference type="InParanoid" id="A0A061DPB5"/>
<dbReference type="STRING" id="3641.A0A061DPB5"/>
<evidence type="ECO:0000313" key="3">
    <source>
        <dbReference type="EMBL" id="EOX94247.1"/>
    </source>
</evidence>
<keyword evidence="1" id="KW-0175">Coiled coil</keyword>
<dbReference type="AlphaFoldDB" id="A0A061DPB5"/>
<dbReference type="Gene3D" id="1.20.5.1000">
    <property type="entry name" value="arf6 gtpase in complex with a specific effector, jip4"/>
    <property type="match status" value="1"/>
</dbReference>
<dbReference type="Gramene" id="EOX94247">
    <property type="protein sequence ID" value="EOX94247"/>
    <property type="gene ID" value="TCM_003795"/>
</dbReference>
<gene>
    <name evidence="3" type="ORF">TCM_003795</name>
</gene>
<dbReference type="InterPro" id="IPR056647">
    <property type="entry name" value="DUF7745"/>
</dbReference>
<reference evidence="3 4" key="1">
    <citation type="journal article" date="2013" name="Genome Biol.">
        <title>The genome sequence of the most widely cultivated cacao type and its use to identify candidate genes regulating pod color.</title>
        <authorList>
            <person name="Motamayor J.C."/>
            <person name="Mockaitis K."/>
            <person name="Schmutz J."/>
            <person name="Haiminen N."/>
            <person name="Iii D.L."/>
            <person name="Cornejo O."/>
            <person name="Findley S.D."/>
            <person name="Zheng P."/>
            <person name="Utro F."/>
            <person name="Royaert S."/>
            <person name="Saski C."/>
            <person name="Jenkins J."/>
            <person name="Podicheti R."/>
            <person name="Zhao M."/>
            <person name="Scheffler B.E."/>
            <person name="Stack J.C."/>
            <person name="Feltus F.A."/>
            <person name="Mustiga G.M."/>
            <person name="Amores F."/>
            <person name="Phillips W."/>
            <person name="Marelli J.P."/>
            <person name="May G.D."/>
            <person name="Shapiro H."/>
            <person name="Ma J."/>
            <person name="Bustamante C.D."/>
            <person name="Schnell R.J."/>
            <person name="Main D."/>
            <person name="Gilbert D."/>
            <person name="Parida L."/>
            <person name="Kuhn D.N."/>
        </authorList>
    </citation>
    <scope>NUCLEOTIDE SEQUENCE [LARGE SCALE GENOMIC DNA]</scope>
    <source>
        <strain evidence="4">cv. Matina 1-6</strain>
    </source>
</reference>
<evidence type="ECO:0000259" key="2">
    <source>
        <dbReference type="Pfam" id="PF24924"/>
    </source>
</evidence>
<dbReference type="PANTHER" id="PTHR48200">
    <property type="entry name" value="PROTEIN, PUTATIVE-RELATED"/>
    <property type="match status" value="1"/>
</dbReference>
<feature type="domain" description="DUF7745" evidence="2">
    <location>
        <begin position="10"/>
        <end position="338"/>
    </location>
</feature>
<dbReference type="PANTHER" id="PTHR48200:SF1">
    <property type="entry name" value="AMINOTRANSFERASE-LIKE PLANT MOBILE DOMAIN-CONTAINING PROTEIN"/>
    <property type="match status" value="1"/>
</dbReference>
<dbReference type="Proteomes" id="UP000026915">
    <property type="component" value="Chromosome 1"/>
</dbReference>
<dbReference type="EMBL" id="CM001879">
    <property type="protein sequence ID" value="EOX94247.1"/>
    <property type="molecule type" value="Genomic_DNA"/>
</dbReference>
<evidence type="ECO:0000313" key="4">
    <source>
        <dbReference type="Proteomes" id="UP000026915"/>
    </source>
</evidence>
<protein>
    <recommendedName>
        <fullName evidence="2">DUF7745 domain-containing protein</fullName>
    </recommendedName>
</protein>
<keyword evidence="4" id="KW-1185">Reference proteome</keyword>
<name>A0A061DPB5_THECC</name>
<dbReference type="HOGENOM" id="CLU_008385_1_0_1"/>
<dbReference type="OMA" id="QMREMAF"/>
<feature type="coiled-coil region" evidence="1">
    <location>
        <begin position="360"/>
        <end position="493"/>
    </location>
</feature>
<accession>A0A061DPB5</accession>
<sequence>MVGIWEQWRRAHRDNFQNKYGHIAWLLYVPVDDQMLRAIVQFWDPSYRCFVFNKVDMTPTIEEYSSLLRIDHMQPDKIYWRAQKTGHRLKLAKLLGMTTIEVDQHLKKKGDTECLPWSFLNGYIKKHMEDEQGLLAFAMAIYDLVVFPKVLGHVEVSVIDFFDQVTRSINPAPSILAETFRSLNFCRRKESKFRKLYLSVSCPILEFCESEWPDYKRKEEWVARLRRLMSIEVTWRAPWMPRMQVMYKCGDKPWVPLMGPWGAISYAPIMVRRQFGSEQFVPMTHQLDQLEFTYGEPETLKKIEEIAQDWKKTYRVDQGRVTDEVTTGYHTWHDQRVKNVIHPPKNPSKHPVNPEPQDVLLESELTRKRLEKEMMNMKRRHEDELEEVKKETARKVRVALKERDEWQSKFEEVSVANSSLLARIQELQSANNALQHEVRRQGQTTQELKNDCNMLETAMEGYKAQYEAIRQEYSQMRERNNSCTQSLQRKEAEMQWILRQMREMAFRARVMADKTE</sequence>
<evidence type="ECO:0000256" key="1">
    <source>
        <dbReference type="SAM" id="Coils"/>
    </source>
</evidence>